<dbReference type="EMBL" id="GBRH01187179">
    <property type="protein sequence ID" value="JAE10717.1"/>
    <property type="molecule type" value="Transcribed_RNA"/>
</dbReference>
<reference evidence="1" key="1">
    <citation type="submission" date="2014-09" db="EMBL/GenBank/DDBJ databases">
        <authorList>
            <person name="Magalhaes I.L.F."/>
            <person name="Oliveira U."/>
            <person name="Santos F.R."/>
            <person name="Vidigal T.H.D.A."/>
            <person name="Brescovit A.D."/>
            <person name="Santos A.J."/>
        </authorList>
    </citation>
    <scope>NUCLEOTIDE SEQUENCE</scope>
    <source>
        <tissue evidence="1">Shoot tissue taken approximately 20 cm above the soil surface</tissue>
    </source>
</reference>
<organism evidence="1">
    <name type="scientific">Arundo donax</name>
    <name type="common">Giant reed</name>
    <name type="synonym">Donax arundinaceus</name>
    <dbReference type="NCBI Taxonomy" id="35708"/>
    <lineage>
        <taxon>Eukaryota</taxon>
        <taxon>Viridiplantae</taxon>
        <taxon>Streptophyta</taxon>
        <taxon>Embryophyta</taxon>
        <taxon>Tracheophyta</taxon>
        <taxon>Spermatophyta</taxon>
        <taxon>Magnoliopsida</taxon>
        <taxon>Liliopsida</taxon>
        <taxon>Poales</taxon>
        <taxon>Poaceae</taxon>
        <taxon>PACMAD clade</taxon>
        <taxon>Arundinoideae</taxon>
        <taxon>Arundineae</taxon>
        <taxon>Arundo</taxon>
    </lineage>
</organism>
<sequence length="31" mass="3538">MLVFGATPQPEGSQLCEEAYQREPSRYCSLF</sequence>
<protein>
    <submittedName>
        <fullName evidence="1">Uncharacterized protein</fullName>
    </submittedName>
</protein>
<dbReference type="AlphaFoldDB" id="A0A0A9FEE0"/>
<name>A0A0A9FEE0_ARUDO</name>
<reference evidence="1" key="2">
    <citation type="journal article" date="2015" name="Data Brief">
        <title>Shoot transcriptome of the giant reed, Arundo donax.</title>
        <authorList>
            <person name="Barrero R.A."/>
            <person name="Guerrero F.D."/>
            <person name="Moolhuijzen P."/>
            <person name="Goolsby J.A."/>
            <person name="Tidwell J."/>
            <person name="Bellgard S.E."/>
            <person name="Bellgard M.I."/>
        </authorList>
    </citation>
    <scope>NUCLEOTIDE SEQUENCE</scope>
    <source>
        <tissue evidence="1">Shoot tissue taken approximately 20 cm above the soil surface</tissue>
    </source>
</reference>
<accession>A0A0A9FEE0</accession>
<evidence type="ECO:0000313" key="1">
    <source>
        <dbReference type="EMBL" id="JAE10717.1"/>
    </source>
</evidence>
<proteinExistence type="predicted"/>